<evidence type="ECO:0000313" key="3">
    <source>
        <dbReference type="EMBL" id="KAK3332954.1"/>
    </source>
</evidence>
<comment type="caution">
    <text evidence="3">The sequence shown here is derived from an EMBL/GenBank/DDBJ whole genome shotgun (WGS) entry which is preliminary data.</text>
</comment>
<feature type="region of interest" description="Disordered" evidence="1">
    <location>
        <begin position="103"/>
        <end position="147"/>
    </location>
</feature>
<gene>
    <name evidence="3" type="ORF">B0T19DRAFT_439755</name>
</gene>
<dbReference type="AlphaFoldDB" id="A0AAE0IXE6"/>
<proteinExistence type="predicted"/>
<evidence type="ECO:0000256" key="1">
    <source>
        <dbReference type="SAM" id="MobiDB-lite"/>
    </source>
</evidence>
<evidence type="ECO:0000256" key="2">
    <source>
        <dbReference type="SAM" id="SignalP"/>
    </source>
</evidence>
<keyword evidence="2" id="KW-0732">Signal</keyword>
<protein>
    <submittedName>
        <fullName evidence="3">Uncharacterized protein</fullName>
    </submittedName>
</protein>
<reference evidence="3" key="2">
    <citation type="submission" date="2023-06" db="EMBL/GenBank/DDBJ databases">
        <authorList>
            <consortium name="Lawrence Berkeley National Laboratory"/>
            <person name="Haridas S."/>
            <person name="Hensen N."/>
            <person name="Bonometti L."/>
            <person name="Westerberg I."/>
            <person name="Brannstrom I.O."/>
            <person name="Guillou S."/>
            <person name="Cros-Aarteil S."/>
            <person name="Calhoun S."/>
            <person name="Kuo A."/>
            <person name="Mondo S."/>
            <person name="Pangilinan J."/>
            <person name="Riley R."/>
            <person name="Labutti K."/>
            <person name="Andreopoulos B."/>
            <person name="Lipzen A."/>
            <person name="Chen C."/>
            <person name="Yanf M."/>
            <person name="Daum C."/>
            <person name="Ng V."/>
            <person name="Clum A."/>
            <person name="Steindorff A."/>
            <person name="Ohm R."/>
            <person name="Martin F."/>
            <person name="Silar P."/>
            <person name="Natvig D."/>
            <person name="Lalanne C."/>
            <person name="Gautier V."/>
            <person name="Ament-Velasquez S.L."/>
            <person name="Kruys A."/>
            <person name="Hutchinson M.I."/>
            <person name="Powell A.J."/>
            <person name="Barry K."/>
            <person name="Miller A.N."/>
            <person name="Grigoriev I.V."/>
            <person name="Debuchy R."/>
            <person name="Gladieux P."/>
            <person name="Thoren M.H."/>
            <person name="Johannesson H."/>
        </authorList>
    </citation>
    <scope>NUCLEOTIDE SEQUENCE</scope>
    <source>
        <strain evidence="3">SMH4131-1</strain>
    </source>
</reference>
<evidence type="ECO:0000313" key="4">
    <source>
        <dbReference type="Proteomes" id="UP001286456"/>
    </source>
</evidence>
<organism evidence="3 4">
    <name type="scientific">Cercophora scortea</name>
    <dbReference type="NCBI Taxonomy" id="314031"/>
    <lineage>
        <taxon>Eukaryota</taxon>
        <taxon>Fungi</taxon>
        <taxon>Dikarya</taxon>
        <taxon>Ascomycota</taxon>
        <taxon>Pezizomycotina</taxon>
        <taxon>Sordariomycetes</taxon>
        <taxon>Sordariomycetidae</taxon>
        <taxon>Sordariales</taxon>
        <taxon>Lasiosphaeriaceae</taxon>
        <taxon>Cercophora</taxon>
    </lineage>
</organism>
<feature type="signal peptide" evidence="2">
    <location>
        <begin position="1"/>
        <end position="22"/>
    </location>
</feature>
<dbReference type="EMBL" id="JAUEPO010000002">
    <property type="protein sequence ID" value="KAK3332954.1"/>
    <property type="molecule type" value="Genomic_DNA"/>
</dbReference>
<feature type="chain" id="PRO_5042066554" evidence="2">
    <location>
        <begin position="23"/>
        <end position="212"/>
    </location>
</feature>
<accession>A0AAE0IXE6</accession>
<feature type="compositionally biased region" description="Low complexity" evidence="1">
    <location>
        <begin position="103"/>
        <end position="144"/>
    </location>
</feature>
<name>A0AAE0IXE6_9PEZI</name>
<keyword evidence="4" id="KW-1185">Reference proteome</keyword>
<reference evidence="3" key="1">
    <citation type="journal article" date="2023" name="Mol. Phylogenet. Evol.">
        <title>Genome-scale phylogeny and comparative genomics of the fungal order Sordariales.</title>
        <authorList>
            <person name="Hensen N."/>
            <person name="Bonometti L."/>
            <person name="Westerberg I."/>
            <person name="Brannstrom I.O."/>
            <person name="Guillou S."/>
            <person name="Cros-Aarteil S."/>
            <person name="Calhoun S."/>
            <person name="Haridas S."/>
            <person name="Kuo A."/>
            <person name="Mondo S."/>
            <person name="Pangilinan J."/>
            <person name="Riley R."/>
            <person name="LaButti K."/>
            <person name="Andreopoulos B."/>
            <person name="Lipzen A."/>
            <person name="Chen C."/>
            <person name="Yan M."/>
            <person name="Daum C."/>
            <person name="Ng V."/>
            <person name="Clum A."/>
            <person name="Steindorff A."/>
            <person name="Ohm R.A."/>
            <person name="Martin F."/>
            <person name="Silar P."/>
            <person name="Natvig D.O."/>
            <person name="Lalanne C."/>
            <person name="Gautier V."/>
            <person name="Ament-Velasquez S.L."/>
            <person name="Kruys A."/>
            <person name="Hutchinson M.I."/>
            <person name="Powell A.J."/>
            <person name="Barry K."/>
            <person name="Miller A.N."/>
            <person name="Grigoriev I.V."/>
            <person name="Debuchy R."/>
            <person name="Gladieux P."/>
            <person name="Hiltunen Thoren M."/>
            <person name="Johannesson H."/>
        </authorList>
    </citation>
    <scope>NUCLEOTIDE SEQUENCE</scope>
    <source>
        <strain evidence="3">SMH4131-1</strain>
    </source>
</reference>
<sequence>MIALTIFLVFISLAAQTLLVSATTPFNITAISSRNGYSVLECWQLASIPVEARSAMNYDIGNTTLATWSAINPRTEVGQAWAPHVQLSIILNGLIRITSPAPLASSSASTTTTTTTTNESAIPSASVLGGSQQSSGQNNGSDASQRPETKVAYIMPGTTKSSVLIAADLKSISTVAGHYTEFPSDEPTILVQIPFVDDKAPEHTVLYEGACV</sequence>
<dbReference type="Proteomes" id="UP001286456">
    <property type="component" value="Unassembled WGS sequence"/>
</dbReference>